<dbReference type="FunFam" id="1.25.40.10:FF:000031">
    <property type="entry name" value="Pentatricopeptide repeat-containing protein mitochondrial"/>
    <property type="match status" value="1"/>
</dbReference>
<dbReference type="GO" id="GO:0048731">
    <property type="term" value="P:system development"/>
    <property type="evidence" value="ECO:0007669"/>
    <property type="project" value="UniProtKB-ARBA"/>
</dbReference>
<dbReference type="NCBIfam" id="TIGR00756">
    <property type="entry name" value="PPR"/>
    <property type="match status" value="6"/>
</dbReference>
<dbReference type="GO" id="GO:0003723">
    <property type="term" value="F:RNA binding"/>
    <property type="evidence" value="ECO:0007669"/>
    <property type="project" value="InterPro"/>
</dbReference>
<dbReference type="FunFam" id="1.25.40.10:FF:000073">
    <property type="entry name" value="Pentatricopeptide repeat-containing protein chloroplastic"/>
    <property type="match status" value="1"/>
</dbReference>
<keyword evidence="4" id="KW-1185">Reference proteome</keyword>
<protein>
    <recommendedName>
        <fullName evidence="5">Pentatricopeptide repeat-containing protein</fullName>
    </recommendedName>
</protein>
<dbReference type="GO" id="GO:0009451">
    <property type="term" value="P:RNA modification"/>
    <property type="evidence" value="ECO:0007669"/>
    <property type="project" value="InterPro"/>
</dbReference>
<dbReference type="OrthoDB" id="185373at2759"/>
<name>A0A8T2VF84_CERRI</name>
<evidence type="ECO:0000256" key="1">
    <source>
        <dbReference type="ARBA" id="ARBA00022737"/>
    </source>
</evidence>
<dbReference type="PROSITE" id="PS51375">
    <property type="entry name" value="PPR"/>
    <property type="match status" value="9"/>
</dbReference>
<feature type="repeat" description="PPR" evidence="2">
    <location>
        <begin position="503"/>
        <end position="537"/>
    </location>
</feature>
<organism evidence="3 4">
    <name type="scientific">Ceratopteris richardii</name>
    <name type="common">Triangle waterfern</name>
    <dbReference type="NCBI Taxonomy" id="49495"/>
    <lineage>
        <taxon>Eukaryota</taxon>
        <taxon>Viridiplantae</taxon>
        <taxon>Streptophyta</taxon>
        <taxon>Embryophyta</taxon>
        <taxon>Tracheophyta</taxon>
        <taxon>Polypodiopsida</taxon>
        <taxon>Polypodiidae</taxon>
        <taxon>Polypodiales</taxon>
        <taxon>Pteridineae</taxon>
        <taxon>Pteridaceae</taxon>
        <taxon>Parkerioideae</taxon>
        <taxon>Ceratopteris</taxon>
    </lineage>
</organism>
<dbReference type="Proteomes" id="UP000825935">
    <property type="component" value="Chromosome 2"/>
</dbReference>
<dbReference type="PANTHER" id="PTHR47926">
    <property type="entry name" value="PENTATRICOPEPTIDE REPEAT-CONTAINING PROTEIN"/>
    <property type="match status" value="1"/>
</dbReference>
<feature type="repeat" description="PPR" evidence="2">
    <location>
        <begin position="640"/>
        <end position="674"/>
    </location>
</feature>
<dbReference type="AlphaFoldDB" id="A0A8T2VF84"/>
<comment type="caution">
    <text evidence="3">The sequence shown here is derived from an EMBL/GenBank/DDBJ whole genome shotgun (WGS) entry which is preliminary data.</text>
</comment>
<feature type="repeat" description="PPR" evidence="2">
    <location>
        <begin position="711"/>
        <end position="745"/>
    </location>
</feature>
<dbReference type="Pfam" id="PF13041">
    <property type="entry name" value="PPR_2"/>
    <property type="match status" value="6"/>
</dbReference>
<dbReference type="Gene3D" id="1.25.40.10">
    <property type="entry name" value="Tetratricopeptide repeat domain"/>
    <property type="match status" value="6"/>
</dbReference>
<reference evidence="3" key="1">
    <citation type="submission" date="2021-08" db="EMBL/GenBank/DDBJ databases">
        <title>WGS assembly of Ceratopteris richardii.</title>
        <authorList>
            <person name="Marchant D.B."/>
            <person name="Chen G."/>
            <person name="Jenkins J."/>
            <person name="Shu S."/>
            <person name="Leebens-Mack J."/>
            <person name="Grimwood J."/>
            <person name="Schmutz J."/>
            <person name="Soltis P."/>
            <person name="Soltis D."/>
            <person name="Chen Z.-H."/>
        </authorList>
    </citation>
    <scope>NUCLEOTIDE SEQUENCE</scope>
    <source>
        <strain evidence="3">Whitten #5841</strain>
        <tissue evidence="3">Leaf</tissue>
    </source>
</reference>
<feature type="repeat" description="PPR" evidence="2">
    <location>
        <begin position="605"/>
        <end position="639"/>
    </location>
</feature>
<gene>
    <name evidence="3" type="ORF">KP509_02G071400</name>
</gene>
<accession>A0A8T2VF84</accession>
<proteinExistence type="predicted"/>
<evidence type="ECO:0000313" key="3">
    <source>
        <dbReference type="EMBL" id="KAH7444255.1"/>
    </source>
</evidence>
<dbReference type="FunFam" id="1.25.40.10:FF:000285">
    <property type="entry name" value="Pentatricopeptide repeat-containing protein, chloroplastic"/>
    <property type="match status" value="1"/>
</dbReference>
<feature type="repeat" description="PPR" evidence="2">
    <location>
        <begin position="95"/>
        <end position="129"/>
    </location>
</feature>
<dbReference type="InterPro" id="IPR002885">
    <property type="entry name" value="PPR_rpt"/>
</dbReference>
<dbReference type="InterPro" id="IPR011990">
    <property type="entry name" value="TPR-like_helical_dom_sf"/>
</dbReference>
<dbReference type="EMBL" id="CM035407">
    <property type="protein sequence ID" value="KAH7444255.1"/>
    <property type="molecule type" value="Genomic_DNA"/>
</dbReference>
<dbReference type="Pfam" id="PF01535">
    <property type="entry name" value="PPR"/>
    <property type="match status" value="5"/>
</dbReference>
<feature type="repeat" description="PPR" evidence="2">
    <location>
        <begin position="232"/>
        <end position="266"/>
    </location>
</feature>
<dbReference type="FunFam" id="1.25.40.10:FF:000158">
    <property type="entry name" value="pentatricopeptide repeat-containing protein At2g33680"/>
    <property type="match status" value="1"/>
</dbReference>
<evidence type="ECO:0000256" key="2">
    <source>
        <dbReference type="PROSITE-ProRule" id="PRU00708"/>
    </source>
</evidence>
<feature type="repeat" description="PPR" evidence="2">
    <location>
        <begin position="401"/>
        <end position="435"/>
    </location>
</feature>
<evidence type="ECO:0000313" key="4">
    <source>
        <dbReference type="Proteomes" id="UP000825935"/>
    </source>
</evidence>
<sequence>MKDARLSLNNILMGGSLDMVDREECGEYCKFILASLKACSQKKDVKEGFKLHMYILSNGLFDQNPCVGNSLISMYAKCGAFHLAEQVLRQLPAPDVVSWNALIGGFTQKLQGMEAIACFDFMKGERVTPNDITYACVLKACGISKNLKQGKQIHEEIICQNLLQNNALLGTALIDMYAKCDAISIAQQILDQLPPQNAASWSALIIGYIQGGRSDEALKCYEHMRCQGLAPDEVTYTCVLKACGMAGAFQKGIQIHNEIAAQGLLKDNIILGNALVDMYFKCGLLSRAQRVFDDLPIHNVISWNTLFMGYVQNGLAYKALDCYALMQFESIFPDTVTYISILKACSIVSVIDMGIQIHQMVLRNGSLGTSAILATALIDMYAKCRALSKAAQMLDELHDRDVVSWNALISGYVQLGEGDKALGLYRQMKIDGICLDAVTYAFALKACGIMQNWQMGEQIYEEFVIEGHLKEDVMVGNSLLDMYAKCGMLSKAQQLFYELPSRDLVSWNVLIAGYVQNGQGEEAIYCYNQMRSMGFLPDMVTYACILKACGIAKEFAIGEKFHHEIAIQGLLKDTDVLGNALVDMYAKCGVLTKAEQAHEELLGQSVVSWSSIISGYGQYGQYKEALNSFQRMQNEGHTPNVVCWNALIGGYAKHGQVMQALGCFQQMQQENIYPDAVTMICILNACSHSGLANEGETYFENMCRNYGLAPSLEHYTCLVDLFCRAGCLDKASFLIKKLPQYDYPPLWTILLGACQTLGNFDLGKLVFSCALHSNFDDLIRPNFEGNF</sequence>
<feature type="repeat" description="PPR" evidence="2">
    <location>
        <begin position="299"/>
        <end position="333"/>
    </location>
</feature>
<keyword evidence="1" id="KW-0677">Repeat</keyword>
<dbReference type="FunFam" id="1.25.40.10:FF:000343">
    <property type="entry name" value="Pentatricopeptide repeat-containing protein At3g58590"/>
    <property type="match status" value="1"/>
</dbReference>
<feature type="repeat" description="PPR" evidence="2">
    <location>
        <begin position="197"/>
        <end position="231"/>
    </location>
</feature>
<dbReference type="InterPro" id="IPR046960">
    <property type="entry name" value="PPR_At4g14850-like_plant"/>
</dbReference>
<evidence type="ECO:0008006" key="5">
    <source>
        <dbReference type="Google" id="ProtNLM"/>
    </source>
</evidence>